<dbReference type="OMA" id="HVEAEMN"/>
<feature type="region of interest" description="Disordered" evidence="2">
    <location>
        <begin position="1"/>
        <end position="31"/>
    </location>
</feature>
<feature type="compositionally biased region" description="Basic and acidic residues" evidence="2">
    <location>
        <begin position="18"/>
        <end position="31"/>
    </location>
</feature>
<protein>
    <submittedName>
        <fullName evidence="5">Peroxisomal and mitochondrial division factor 2-like</fullName>
    </submittedName>
</protein>
<dbReference type="AlphaFoldDB" id="A0A1U8B2E4"/>
<dbReference type="OrthoDB" id="1939306at2759"/>
<gene>
    <name evidence="5" type="primary">LOC104608954</name>
</gene>
<evidence type="ECO:0000256" key="3">
    <source>
        <dbReference type="SAM" id="Phobius"/>
    </source>
</evidence>
<proteinExistence type="predicted"/>
<dbReference type="Proteomes" id="UP000189703">
    <property type="component" value="Unplaced"/>
</dbReference>
<feature type="transmembrane region" description="Helical" evidence="3">
    <location>
        <begin position="327"/>
        <end position="348"/>
    </location>
</feature>
<name>A0A1U8B2E4_NELNU</name>
<dbReference type="STRING" id="4432.A0A1U8B2E4"/>
<accession>A0A1U8B2E4</accession>
<dbReference type="eggNOG" id="ENOG502RY0Y">
    <property type="taxonomic scope" value="Eukaryota"/>
</dbReference>
<organism evidence="4 5">
    <name type="scientific">Nelumbo nucifera</name>
    <name type="common">Sacred lotus</name>
    <dbReference type="NCBI Taxonomy" id="4432"/>
    <lineage>
        <taxon>Eukaryota</taxon>
        <taxon>Viridiplantae</taxon>
        <taxon>Streptophyta</taxon>
        <taxon>Embryophyta</taxon>
        <taxon>Tracheophyta</taxon>
        <taxon>Spermatophyta</taxon>
        <taxon>Magnoliopsida</taxon>
        <taxon>Proteales</taxon>
        <taxon>Nelumbonaceae</taxon>
        <taxon>Nelumbo</taxon>
    </lineage>
</organism>
<dbReference type="KEGG" id="nnu:104608954"/>
<dbReference type="RefSeq" id="XP_010273382.1">
    <property type="nucleotide sequence ID" value="XM_010275080.1"/>
</dbReference>
<keyword evidence="3" id="KW-0812">Transmembrane</keyword>
<evidence type="ECO:0000256" key="2">
    <source>
        <dbReference type="SAM" id="MobiDB-lite"/>
    </source>
</evidence>
<reference evidence="5" key="1">
    <citation type="submission" date="2025-08" db="UniProtKB">
        <authorList>
            <consortium name="RefSeq"/>
        </authorList>
    </citation>
    <scope>IDENTIFICATION</scope>
</reference>
<keyword evidence="4" id="KW-1185">Reference proteome</keyword>
<keyword evidence="3" id="KW-1133">Transmembrane helix</keyword>
<evidence type="ECO:0000313" key="4">
    <source>
        <dbReference type="Proteomes" id="UP000189703"/>
    </source>
</evidence>
<keyword evidence="1" id="KW-0175">Coiled coil</keyword>
<sequence>MADEEIVNSVASDVNGKGPEKESLDSKRDLDLDKKVSELNRRIEVLEQEKSGLLRDKGENDEKIKLLTEEIEGFKRNQEDMEVRLGEMQRQIDESGEDKKALQVIAARAAELETEVFRLQHDLSSSMSESEEALRELQEVKDAYEELKQSNLHKESMVKALEMEKVCLLERIDGEVGVLKKAKAENEGRILYLEEKLSMVEAKEAKNREESNKIEGEAMVKISEQEIKILQLLNEVKGLEANIANKSLDLVKLEKEKDEIEAAKRSLEEALSQSKEKIKEKEAQVSQLQQELLSSNNFVMELKNRETACKSSMVDAENGSKCIKLQWPTAVASTGTLAAAAALFYLSYAKRR</sequence>
<dbReference type="FunCoup" id="A0A1U8B2E4">
    <property type="interactions" value="1754"/>
</dbReference>
<evidence type="ECO:0000313" key="5">
    <source>
        <dbReference type="RefSeq" id="XP_010273382.1"/>
    </source>
</evidence>
<dbReference type="GeneID" id="104608954"/>
<evidence type="ECO:0000256" key="1">
    <source>
        <dbReference type="SAM" id="Coils"/>
    </source>
</evidence>
<keyword evidence="3" id="KW-0472">Membrane</keyword>
<feature type="coiled-coil region" evidence="1">
    <location>
        <begin position="127"/>
        <end position="164"/>
    </location>
</feature>
<feature type="coiled-coil region" evidence="1">
    <location>
        <begin position="193"/>
        <end position="291"/>
    </location>
</feature>